<accession>A0A850Q6K6</accession>
<name>A0A850Q6K6_9RHOB</name>
<dbReference type="EMBL" id="JABCJE010000002">
    <property type="protein sequence ID" value="NVO22668.1"/>
    <property type="molecule type" value="Genomic_DNA"/>
</dbReference>
<dbReference type="SUPFAM" id="SSF88946">
    <property type="entry name" value="Sigma2 domain of RNA polymerase sigma factors"/>
    <property type="match status" value="1"/>
</dbReference>
<dbReference type="InterPro" id="IPR013325">
    <property type="entry name" value="RNA_pol_sigma_r2"/>
</dbReference>
<sequence>MENRVLECATEEILQRIAARDKDALREVHGMHGNKLFTELVRLLPDREQARMAYLELMPLIWRMAPKYDPDKEDAYDWLMRRVRCLAIQRLREQSGDQPFFGRNIAWEADTDLSQQEQQLRHHQVGRINTALRTLPVPAAEMLVARFVYDLTLDDLASLYNESVQAVGRKVRNAGFALRTRLTGAA</sequence>
<comment type="caution">
    <text evidence="1">The sequence shown here is derived from an EMBL/GenBank/DDBJ whole genome shotgun (WGS) entry which is preliminary data.</text>
</comment>
<dbReference type="Proteomes" id="UP000592216">
    <property type="component" value="Unassembled WGS sequence"/>
</dbReference>
<dbReference type="InterPro" id="IPR036388">
    <property type="entry name" value="WH-like_DNA-bd_sf"/>
</dbReference>
<dbReference type="Gene3D" id="1.10.10.10">
    <property type="entry name" value="Winged helix-like DNA-binding domain superfamily/Winged helix DNA-binding domain"/>
    <property type="match status" value="1"/>
</dbReference>
<dbReference type="SUPFAM" id="SSF88659">
    <property type="entry name" value="Sigma3 and sigma4 domains of RNA polymerase sigma factors"/>
    <property type="match status" value="1"/>
</dbReference>
<evidence type="ECO:0000313" key="2">
    <source>
        <dbReference type="Proteomes" id="UP000592216"/>
    </source>
</evidence>
<protein>
    <submittedName>
        <fullName evidence="1">Sigma-70 family RNA polymerase sigma factor</fullName>
    </submittedName>
</protein>
<dbReference type="AlphaFoldDB" id="A0A850Q6K6"/>
<dbReference type="RefSeq" id="WP_177156874.1">
    <property type="nucleotide sequence ID" value="NZ_JABCJE010000002.1"/>
</dbReference>
<proteinExistence type="predicted"/>
<evidence type="ECO:0000313" key="1">
    <source>
        <dbReference type="EMBL" id="NVO22668.1"/>
    </source>
</evidence>
<gene>
    <name evidence="1" type="ORF">HJ536_04795</name>
</gene>
<dbReference type="GO" id="GO:0003700">
    <property type="term" value="F:DNA-binding transcription factor activity"/>
    <property type="evidence" value="ECO:0007669"/>
    <property type="project" value="InterPro"/>
</dbReference>
<reference evidence="1 2" key="1">
    <citation type="submission" date="2020-04" db="EMBL/GenBank/DDBJ databases">
        <title>Donghicola sp., a member of the Rhodobacteraceae family isolated from mangrove forest in Thailand.</title>
        <authorList>
            <person name="Charoenyingcharoen P."/>
            <person name="Yukphan P."/>
        </authorList>
    </citation>
    <scope>NUCLEOTIDE SEQUENCE [LARGE SCALE GENOMIC DNA]</scope>
    <source>
        <strain evidence="1 2">B5-SW-15</strain>
    </source>
</reference>
<dbReference type="GO" id="GO:0006352">
    <property type="term" value="P:DNA-templated transcription initiation"/>
    <property type="evidence" value="ECO:0007669"/>
    <property type="project" value="InterPro"/>
</dbReference>
<dbReference type="InterPro" id="IPR013324">
    <property type="entry name" value="RNA_pol_sigma_r3/r4-like"/>
</dbReference>
<dbReference type="Gene3D" id="1.10.1740.10">
    <property type="match status" value="1"/>
</dbReference>
<organism evidence="1 2">
    <name type="scientific">Donghicola mangrovi</name>
    <dbReference type="NCBI Taxonomy" id="2729614"/>
    <lineage>
        <taxon>Bacteria</taxon>
        <taxon>Pseudomonadati</taxon>
        <taxon>Pseudomonadota</taxon>
        <taxon>Alphaproteobacteria</taxon>
        <taxon>Rhodobacterales</taxon>
        <taxon>Roseobacteraceae</taxon>
        <taxon>Donghicola</taxon>
    </lineage>
</organism>